<gene>
    <name evidence="2" type="ORF">DFH07DRAFT_962247</name>
</gene>
<organism evidence="2 3">
    <name type="scientific">Mycena maculata</name>
    <dbReference type="NCBI Taxonomy" id="230809"/>
    <lineage>
        <taxon>Eukaryota</taxon>
        <taxon>Fungi</taxon>
        <taxon>Dikarya</taxon>
        <taxon>Basidiomycota</taxon>
        <taxon>Agaricomycotina</taxon>
        <taxon>Agaricomycetes</taxon>
        <taxon>Agaricomycetidae</taxon>
        <taxon>Agaricales</taxon>
        <taxon>Marasmiineae</taxon>
        <taxon>Mycenaceae</taxon>
        <taxon>Mycena</taxon>
    </lineage>
</organism>
<feature type="compositionally biased region" description="Basic and acidic residues" evidence="1">
    <location>
        <begin position="1"/>
        <end position="25"/>
    </location>
</feature>
<proteinExistence type="predicted"/>
<evidence type="ECO:0000313" key="3">
    <source>
        <dbReference type="Proteomes" id="UP001215280"/>
    </source>
</evidence>
<evidence type="ECO:0000313" key="2">
    <source>
        <dbReference type="EMBL" id="KAJ7748177.1"/>
    </source>
</evidence>
<dbReference type="AlphaFoldDB" id="A0AAD7IRP1"/>
<keyword evidence="3" id="KW-1185">Reference proteome</keyword>
<sequence length="102" mass="11557">MEDKCHPEFSEKPETSHVEYREHNVSRTNSRRSSHVNPALEAVTANAKLANPLHGIPREQLLRDGGLVAQDPLGSICSAFESIDILDEEDNYYLRREITRSP</sequence>
<reference evidence="2" key="1">
    <citation type="submission" date="2023-03" db="EMBL/GenBank/DDBJ databases">
        <title>Massive genome expansion in bonnet fungi (Mycena s.s.) driven by repeated elements and novel gene families across ecological guilds.</title>
        <authorList>
            <consortium name="Lawrence Berkeley National Laboratory"/>
            <person name="Harder C.B."/>
            <person name="Miyauchi S."/>
            <person name="Viragh M."/>
            <person name="Kuo A."/>
            <person name="Thoen E."/>
            <person name="Andreopoulos B."/>
            <person name="Lu D."/>
            <person name="Skrede I."/>
            <person name="Drula E."/>
            <person name="Henrissat B."/>
            <person name="Morin E."/>
            <person name="Kohler A."/>
            <person name="Barry K."/>
            <person name="LaButti K."/>
            <person name="Morin E."/>
            <person name="Salamov A."/>
            <person name="Lipzen A."/>
            <person name="Mereny Z."/>
            <person name="Hegedus B."/>
            <person name="Baldrian P."/>
            <person name="Stursova M."/>
            <person name="Weitz H."/>
            <person name="Taylor A."/>
            <person name="Grigoriev I.V."/>
            <person name="Nagy L.G."/>
            <person name="Martin F."/>
            <person name="Kauserud H."/>
        </authorList>
    </citation>
    <scope>NUCLEOTIDE SEQUENCE</scope>
    <source>
        <strain evidence="2">CBHHK188m</strain>
    </source>
</reference>
<dbReference type="EMBL" id="JARJLG010000091">
    <property type="protein sequence ID" value="KAJ7748177.1"/>
    <property type="molecule type" value="Genomic_DNA"/>
</dbReference>
<comment type="caution">
    <text evidence="2">The sequence shown here is derived from an EMBL/GenBank/DDBJ whole genome shotgun (WGS) entry which is preliminary data.</text>
</comment>
<accession>A0AAD7IRP1</accession>
<protein>
    <submittedName>
        <fullName evidence="2">Uncharacterized protein</fullName>
    </submittedName>
</protein>
<dbReference type="Proteomes" id="UP001215280">
    <property type="component" value="Unassembled WGS sequence"/>
</dbReference>
<feature type="region of interest" description="Disordered" evidence="1">
    <location>
        <begin position="1"/>
        <end position="36"/>
    </location>
</feature>
<name>A0AAD7IRP1_9AGAR</name>
<evidence type="ECO:0000256" key="1">
    <source>
        <dbReference type="SAM" id="MobiDB-lite"/>
    </source>
</evidence>